<proteinExistence type="predicted"/>
<feature type="transmembrane region" description="Helical" evidence="1">
    <location>
        <begin position="73"/>
        <end position="93"/>
    </location>
</feature>
<dbReference type="AlphaFoldDB" id="A0A494TI91"/>
<keyword evidence="1" id="KW-0472">Membrane</keyword>
<evidence type="ECO:0000313" key="3">
    <source>
        <dbReference type="Proteomes" id="UP000276254"/>
    </source>
</evidence>
<organism evidence="2 3">
    <name type="scientific">Sphingomonas paeninsulae</name>
    <dbReference type="NCBI Taxonomy" id="2319844"/>
    <lineage>
        <taxon>Bacteria</taxon>
        <taxon>Pseudomonadati</taxon>
        <taxon>Pseudomonadota</taxon>
        <taxon>Alphaproteobacteria</taxon>
        <taxon>Sphingomonadales</taxon>
        <taxon>Sphingomonadaceae</taxon>
        <taxon>Sphingomonas</taxon>
    </lineage>
</organism>
<sequence length="135" mass="14785">MPIFSILTTLIGLGGDWLGRKQKLQEVQLEADTKVTIARAEAEVARLGAAQGAEINWDQTAVTGMEHSWKDEYLTILLSAPMILAFMGTWGRTSVAEGFKAISNVPDWYMFAFLTTVAASFGVRTLVDKFGIGKK</sequence>
<accession>A0A494TI91</accession>
<dbReference type="KEGG" id="spha:D3Y57_05560"/>
<evidence type="ECO:0008006" key="4">
    <source>
        <dbReference type="Google" id="ProtNLM"/>
    </source>
</evidence>
<dbReference type="EMBL" id="CP032829">
    <property type="protein sequence ID" value="AYJ85546.1"/>
    <property type="molecule type" value="Genomic_DNA"/>
</dbReference>
<keyword evidence="1" id="KW-0812">Transmembrane</keyword>
<dbReference type="RefSeq" id="WP_121152171.1">
    <property type="nucleotide sequence ID" value="NZ_CP032829.1"/>
</dbReference>
<keyword evidence="3" id="KW-1185">Reference proteome</keyword>
<keyword evidence="1" id="KW-1133">Transmembrane helix</keyword>
<dbReference type="OrthoDB" id="5878031at2"/>
<protein>
    <recommendedName>
        <fullName evidence="4">Holin of 3TMs, for gene-transfer release</fullName>
    </recommendedName>
</protein>
<evidence type="ECO:0000313" key="2">
    <source>
        <dbReference type="EMBL" id="AYJ85546.1"/>
    </source>
</evidence>
<name>A0A494TI91_SPHPE</name>
<feature type="transmembrane region" description="Helical" evidence="1">
    <location>
        <begin position="108"/>
        <end position="127"/>
    </location>
</feature>
<reference evidence="2 3" key="1">
    <citation type="submission" date="2018-09" db="EMBL/GenBank/DDBJ databases">
        <title>Sphingomonas peninsula sp. nov., isolated from fildes peninsula, Antarctic soil.</title>
        <authorList>
            <person name="Yingchao G."/>
        </authorList>
    </citation>
    <scope>NUCLEOTIDE SEQUENCE [LARGE SCALE GENOMIC DNA]</scope>
    <source>
        <strain evidence="2 3">YZ-8</strain>
    </source>
</reference>
<gene>
    <name evidence="2" type="ORF">D3Y57_05560</name>
</gene>
<dbReference type="Proteomes" id="UP000276254">
    <property type="component" value="Chromosome"/>
</dbReference>
<evidence type="ECO:0000256" key="1">
    <source>
        <dbReference type="SAM" id="Phobius"/>
    </source>
</evidence>